<evidence type="ECO:0000313" key="4">
    <source>
        <dbReference type="Proteomes" id="UP000299102"/>
    </source>
</evidence>
<feature type="region of interest" description="Disordered" evidence="2">
    <location>
        <begin position="215"/>
        <end position="255"/>
    </location>
</feature>
<dbReference type="AlphaFoldDB" id="A0A4C1YXL5"/>
<evidence type="ECO:0000256" key="2">
    <source>
        <dbReference type="SAM" id="MobiDB-lite"/>
    </source>
</evidence>
<comment type="caution">
    <text evidence="3">The sequence shown here is derived from an EMBL/GenBank/DDBJ whole genome shotgun (WGS) entry which is preliminary data.</text>
</comment>
<dbReference type="STRING" id="151549.A0A4C1YXL5"/>
<keyword evidence="1" id="KW-0175">Coiled coil</keyword>
<sequence>MEEVMAALRKIQNDLDEQKTTITKNADEITEKVTRNINKILNQKLKTLEKNQEKLDKKIENQEQRLNQLERQARQRNVVFFGIEENERSYSHLENNLIDFLEKYFSLNINCHDLEAARRIGKKTDKPRPIAVTFATLGSKIKVMQQKKALNDTDYYLKDDYPYHVLEKRKMLQEQVKIEQEKGNKAIIKYDKLVVLKHNKTDADHTDNRKRYLSISPQHEKIAKKNTSSTSTQAAKKNKTVQSHTTLQRSSSISEGVIKPGMLNFLVNKKDLQSDEKKNKRNNNNK</sequence>
<feature type="compositionally biased region" description="Polar residues" evidence="2">
    <location>
        <begin position="225"/>
        <end position="254"/>
    </location>
</feature>
<dbReference type="EMBL" id="BGZK01001400">
    <property type="protein sequence ID" value="GBP79085.1"/>
    <property type="molecule type" value="Genomic_DNA"/>
</dbReference>
<dbReference type="OrthoDB" id="7417618at2759"/>
<proteinExistence type="predicted"/>
<organism evidence="3 4">
    <name type="scientific">Eumeta variegata</name>
    <name type="common">Bagworm moth</name>
    <name type="synonym">Eumeta japonica</name>
    <dbReference type="NCBI Taxonomy" id="151549"/>
    <lineage>
        <taxon>Eukaryota</taxon>
        <taxon>Metazoa</taxon>
        <taxon>Ecdysozoa</taxon>
        <taxon>Arthropoda</taxon>
        <taxon>Hexapoda</taxon>
        <taxon>Insecta</taxon>
        <taxon>Pterygota</taxon>
        <taxon>Neoptera</taxon>
        <taxon>Endopterygota</taxon>
        <taxon>Lepidoptera</taxon>
        <taxon>Glossata</taxon>
        <taxon>Ditrysia</taxon>
        <taxon>Tineoidea</taxon>
        <taxon>Psychidae</taxon>
        <taxon>Oiketicinae</taxon>
        <taxon>Eumeta</taxon>
    </lineage>
</organism>
<keyword evidence="4" id="KW-1185">Reference proteome</keyword>
<evidence type="ECO:0000256" key="1">
    <source>
        <dbReference type="SAM" id="Coils"/>
    </source>
</evidence>
<feature type="coiled-coil region" evidence="1">
    <location>
        <begin position="1"/>
        <end position="103"/>
    </location>
</feature>
<protein>
    <recommendedName>
        <fullName evidence="5">Endonuclease-reverse transcriptase</fullName>
    </recommendedName>
</protein>
<accession>A0A4C1YXL5</accession>
<gene>
    <name evidence="3" type="ORF">EVAR_103510_1</name>
</gene>
<dbReference type="Gene3D" id="3.30.70.1820">
    <property type="entry name" value="L1 transposable element, RRM domain"/>
    <property type="match status" value="1"/>
</dbReference>
<reference evidence="3 4" key="1">
    <citation type="journal article" date="2019" name="Commun. Biol.">
        <title>The bagworm genome reveals a unique fibroin gene that provides high tensile strength.</title>
        <authorList>
            <person name="Kono N."/>
            <person name="Nakamura H."/>
            <person name="Ohtoshi R."/>
            <person name="Tomita M."/>
            <person name="Numata K."/>
            <person name="Arakawa K."/>
        </authorList>
    </citation>
    <scope>NUCLEOTIDE SEQUENCE [LARGE SCALE GENOMIC DNA]</scope>
</reference>
<dbReference type="Proteomes" id="UP000299102">
    <property type="component" value="Unassembled WGS sequence"/>
</dbReference>
<evidence type="ECO:0000313" key="3">
    <source>
        <dbReference type="EMBL" id="GBP79085.1"/>
    </source>
</evidence>
<evidence type="ECO:0008006" key="5">
    <source>
        <dbReference type="Google" id="ProtNLM"/>
    </source>
</evidence>
<name>A0A4C1YXL5_EUMVA</name>